<dbReference type="Proteomes" id="UP000199300">
    <property type="component" value="Unassembled WGS sequence"/>
</dbReference>
<organism evidence="2 3">
    <name type="scientific">Amphibacillus marinus</name>
    <dbReference type="NCBI Taxonomy" id="872970"/>
    <lineage>
        <taxon>Bacteria</taxon>
        <taxon>Bacillati</taxon>
        <taxon>Bacillota</taxon>
        <taxon>Bacilli</taxon>
        <taxon>Bacillales</taxon>
        <taxon>Bacillaceae</taxon>
        <taxon>Amphibacillus</taxon>
    </lineage>
</organism>
<proteinExistence type="predicted"/>
<feature type="transmembrane region" description="Helical" evidence="1">
    <location>
        <begin position="27"/>
        <end position="47"/>
    </location>
</feature>
<sequence length="215" mass="23897">MENPLKKWLDWLSPNKGPESKPKLTKANYIVILACLGVLLLIINQFFSIDDRQAKDSAVNQTDEDQDSTVFLNKDSDDPLTELELTYQADLQGILEKISGVSNVEVMVNLDATSEQVFEKNLIVGTQSTVENDQGGGTRNIEDLTEEQQVVVVRQGDQEIPLIVQSKKPTVRGVLVVAEGVEQMQLKQWVTEAVSRVLDVPPHRISIMPRSEGEG</sequence>
<evidence type="ECO:0000256" key="1">
    <source>
        <dbReference type="SAM" id="Phobius"/>
    </source>
</evidence>
<dbReference type="AlphaFoldDB" id="A0A1H8NLE4"/>
<dbReference type="OrthoDB" id="2381602at2"/>
<accession>A0A1H8NLE4</accession>
<dbReference type="InterPro" id="IPR014195">
    <property type="entry name" value="Spore_III_AG"/>
</dbReference>
<name>A0A1H8NLE4_9BACI</name>
<evidence type="ECO:0000313" key="3">
    <source>
        <dbReference type="Proteomes" id="UP000199300"/>
    </source>
</evidence>
<dbReference type="EMBL" id="FODJ01000006">
    <property type="protein sequence ID" value="SEO30435.1"/>
    <property type="molecule type" value="Genomic_DNA"/>
</dbReference>
<keyword evidence="3" id="KW-1185">Reference proteome</keyword>
<keyword evidence="1" id="KW-0472">Membrane</keyword>
<keyword evidence="1" id="KW-1133">Transmembrane helix</keyword>
<evidence type="ECO:0000313" key="2">
    <source>
        <dbReference type="EMBL" id="SEO30435.1"/>
    </source>
</evidence>
<dbReference type="NCBIfam" id="TIGR02830">
    <property type="entry name" value="spore_III_AG"/>
    <property type="match status" value="1"/>
</dbReference>
<gene>
    <name evidence="2" type="ORF">SAMN04488134_10626</name>
</gene>
<dbReference type="RefSeq" id="WP_091497236.1">
    <property type="nucleotide sequence ID" value="NZ_FODJ01000006.1"/>
</dbReference>
<keyword evidence="1" id="KW-0812">Transmembrane</keyword>
<reference evidence="2 3" key="1">
    <citation type="submission" date="2016-10" db="EMBL/GenBank/DDBJ databases">
        <authorList>
            <person name="de Groot N.N."/>
        </authorList>
    </citation>
    <scope>NUCLEOTIDE SEQUENCE [LARGE SCALE GENOMIC DNA]</scope>
    <source>
        <strain evidence="2 3">CGMCC 1.10434</strain>
    </source>
</reference>
<dbReference type="STRING" id="872970.SAMN04488134_10626"/>
<protein>
    <submittedName>
        <fullName evidence="2">Stage III sporulation protein AG</fullName>
    </submittedName>
</protein>